<evidence type="ECO:0000313" key="1">
    <source>
        <dbReference type="EMBL" id="MPN49371.1"/>
    </source>
</evidence>
<gene>
    <name evidence="1" type="ORF">SDC9_196991</name>
</gene>
<protein>
    <submittedName>
        <fullName evidence="1">Uncharacterized protein</fullName>
    </submittedName>
</protein>
<comment type="caution">
    <text evidence="1">The sequence shown here is derived from an EMBL/GenBank/DDBJ whole genome shotgun (WGS) entry which is preliminary data.</text>
</comment>
<sequence>MQIDVLAIHIDGRRIVPRGVKCYGVSSGRASADTPVLAKRFRISIQIEFETACGQPCARGLERGTGDADRLVQGAADQAGHVNGCGHCCAGYVDRDRDRCCETASRAGQGCFGIPGAEDFSAPNFTVVRSLVGYPDHTN</sequence>
<proteinExistence type="predicted"/>
<dbReference type="AlphaFoldDB" id="A0A645IDF9"/>
<name>A0A645IDF9_9ZZZZ</name>
<accession>A0A645IDF9</accession>
<dbReference type="EMBL" id="VSSQ01112556">
    <property type="protein sequence ID" value="MPN49371.1"/>
    <property type="molecule type" value="Genomic_DNA"/>
</dbReference>
<reference evidence="1" key="1">
    <citation type="submission" date="2019-08" db="EMBL/GenBank/DDBJ databases">
        <authorList>
            <person name="Kucharzyk K."/>
            <person name="Murdoch R.W."/>
            <person name="Higgins S."/>
            <person name="Loffler F."/>
        </authorList>
    </citation>
    <scope>NUCLEOTIDE SEQUENCE</scope>
</reference>
<organism evidence="1">
    <name type="scientific">bioreactor metagenome</name>
    <dbReference type="NCBI Taxonomy" id="1076179"/>
    <lineage>
        <taxon>unclassified sequences</taxon>
        <taxon>metagenomes</taxon>
        <taxon>ecological metagenomes</taxon>
    </lineage>
</organism>